<dbReference type="EMBL" id="FNIE01000025">
    <property type="protein sequence ID" value="SDP36453.1"/>
    <property type="molecule type" value="Genomic_DNA"/>
</dbReference>
<keyword evidence="1" id="KW-0805">Transcription regulation</keyword>
<keyword evidence="2" id="KW-0238">DNA-binding</keyword>
<accession>A0A1H0S3V6</accession>
<gene>
    <name evidence="6" type="ORF">SAMN05216259_12553</name>
</gene>
<evidence type="ECO:0000256" key="3">
    <source>
        <dbReference type="ARBA" id="ARBA00023163"/>
    </source>
</evidence>
<dbReference type="SMART" id="SM00421">
    <property type="entry name" value="HTH_LUXR"/>
    <property type="match status" value="1"/>
</dbReference>
<protein>
    <submittedName>
        <fullName evidence="6">Regulatory protein, luxR family</fullName>
    </submittedName>
</protein>
<keyword evidence="7" id="KW-1185">Reference proteome</keyword>
<feature type="domain" description="HTH luxR-type" evidence="5">
    <location>
        <begin position="733"/>
        <end position="798"/>
    </location>
</feature>
<proteinExistence type="predicted"/>
<evidence type="ECO:0000256" key="2">
    <source>
        <dbReference type="ARBA" id="ARBA00023125"/>
    </source>
</evidence>
<keyword evidence="3" id="KW-0804">Transcription</keyword>
<dbReference type="InterPro" id="IPR036388">
    <property type="entry name" value="WH-like_DNA-bd_sf"/>
</dbReference>
<organism evidence="6 7">
    <name type="scientific">Actinacidiphila guanduensis</name>
    <dbReference type="NCBI Taxonomy" id="310781"/>
    <lineage>
        <taxon>Bacteria</taxon>
        <taxon>Bacillati</taxon>
        <taxon>Actinomycetota</taxon>
        <taxon>Actinomycetes</taxon>
        <taxon>Kitasatosporales</taxon>
        <taxon>Streptomycetaceae</taxon>
        <taxon>Actinacidiphila</taxon>
    </lineage>
</organism>
<dbReference type="GO" id="GO:0003677">
    <property type="term" value="F:DNA binding"/>
    <property type="evidence" value="ECO:0007669"/>
    <property type="project" value="UniProtKB-KW"/>
</dbReference>
<dbReference type="PROSITE" id="PS50043">
    <property type="entry name" value="HTH_LUXR_2"/>
    <property type="match status" value="1"/>
</dbReference>
<sequence>MLLKNEAARRPLLLIVDDLPWLDRATAGILCLIGRRLGGTRAGLLAAYRTGEAGYLDASGLPQKGIGALSDDASARLLSDRFPHLGAAVRARVLATAQGNPLALLELPQALHSEVRGSSRPLPRFLPLGERLQRLYASQVRALPTPTRTLLLAAALESTCELRLLQAAASAGYNLDDLAPAERQKLVWVDADSQRVTFRHPLLRAAVVAESTSDERRRVHRALSVALAADLERRAWHLGEATVEPDEEVAALLEAAARRVASRGDYEAAISLLCRAADLSPSADDRRRRMAEAAFMGAEGMAPGRNAAELLEGARQAGRPARVSLHYASAAALLVLGADGQLDTAHGLMAGAIRAYERPADGDDQELRHALRTLAGLCYMGQRSDLWPALHEGIAKLASGPPELLSVCLGMAADPVRTGVAMLPRLERALASVHRETDPVAVQTLASSATFADRIGDVREPLLRIVQAGRAGGSGRNRIGALMHLCIDNFHRGQWAEAAELAAEGLSVCEEFGASSLSWCFHYHQALQAAVHGRFEASRALAGQVISWSGPRGISMAWTYAHHALVLAAAGQSDFENTYRYATVISPAGTLTPYVPQGLWVALDLVESAVRTGRTAEAERHAGMLQETGVAALSPRLALVVAACAALVAKDDDAVEAFDRALGLPRVQEWPFDAARVRLLYGERLRRIRAAGEARAQLEPALAIFEELDAAPWAARAERELRAAGRMRRNRSSTPGSAGLTPQEMEIARLAASGMTNKQIAEQLFLSPRTVSTHLYQIFPKLGITKRAALRDAIGSDT</sequence>
<dbReference type="AlphaFoldDB" id="A0A1H0S3V6"/>
<evidence type="ECO:0000256" key="1">
    <source>
        <dbReference type="ARBA" id="ARBA00023015"/>
    </source>
</evidence>
<reference evidence="6 7" key="1">
    <citation type="submission" date="2016-10" db="EMBL/GenBank/DDBJ databases">
        <authorList>
            <person name="de Groot N.N."/>
        </authorList>
    </citation>
    <scope>NUCLEOTIDE SEQUENCE [LARGE SCALE GENOMIC DNA]</scope>
    <source>
        <strain evidence="6 7">CGMCC 4.2022</strain>
    </source>
</reference>
<dbReference type="PRINTS" id="PR00038">
    <property type="entry name" value="HTHLUXR"/>
</dbReference>
<dbReference type="SUPFAM" id="SSF46894">
    <property type="entry name" value="C-terminal effector domain of the bipartite response regulators"/>
    <property type="match status" value="1"/>
</dbReference>
<dbReference type="STRING" id="310781.SAMN05216259_12553"/>
<feature type="region of interest" description="Disordered" evidence="4">
    <location>
        <begin position="724"/>
        <end position="743"/>
    </location>
</feature>
<evidence type="ECO:0000259" key="5">
    <source>
        <dbReference type="PROSITE" id="PS50043"/>
    </source>
</evidence>
<dbReference type="Pfam" id="PF00196">
    <property type="entry name" value="GerE"/>
    <property type="match status" value="1"/>
</dbReference>
<dbReference type="InterPro" id="IPR016032">
    <property type="entry name" value="Sig_transdc_resp-reg_C-effctor"/>
</dbReference>
<evidence type="ECO:0000313" key="7">
    <source>
        <dbReference type="Proteomes" id="UP000199341"/>
    </source>
</evidence>
<dbReference type="Gene3D" id="1.10.10.10">
    <property type="entry name" value="Winged helix-like DNA-binding domain superfamily/Winged helix DNA-binding domain"/>
    <property type="match status" value="1"/>
</dbReference>
<dbReference type="InterPro" id="IPR011990">
    <property type="entry name" value="TPR-like_helical_dom_sf"/>
</dbReference>
<name>A0A1H0S3V6_9ACTN</name>
<evidence type="ECO:0000313" key="6">
    <source>
        <dbReference type="EMBL" id="SDP36453.1"/>
    </source>
</evidence>
<dbReference type="SUPFAM" id="SSF48452">
    <property type="entry name" value="TPR-like"/>
    <property type="match status" value="1"/>
</dbReference>
<dbReference type="InterPro" id="IPR000792">
    <property type="entry name" value="Tscrpt_reg_LuxR_C"/>
</dbReference>
<dbReference type="CDD" id="cd06170">
    <property type="entry name" value="LuxR_C_like"/>
    <property type="match status" value="1"/>
</dbReference>
<dbReference type="PANTHER" id="PTHR44688:SF16">
    <property type="entry name" value="DNA-BINDING TRANSCRIPTIONAL ACTIVATOR DEVR_DOSR"/>
    <property type="match status" value="1"/>
</dbReference>
<evidence type="ECO:0000256" key="4">
    <source>
        <dbReference type="SAM" id="MobiDB-lite"/>
    </source>
</evidence>
<dbReference type="PANTHER" id="PTHR44688">
    <property type="entry name" value="DNA-BINDING TRANSCRIPTIONAL ACTIVATOR DEVR_DOSR"/>
    <property type="match status" value="1"/>
</dbReference>
<dbReference type="Proteomes" id="UP000199341">
    <property type="component" value="Unassembled WGS sequence"/>
</dbReference>
<dbReference type="GO" id="GO:0006355">
    <property type="term" value="P:regulation of DNA-templated transcription"/>
    <property type="evidence" value="ECO:0007669"/>
    <property type="project" value="InterPro"/>
</dbReference>